<gene>
    <name evidence="1" type="ORF">GQF01_15450</name>
</gene>
<sequence>MNLFHFSEESGIRVFVPRVKENHNNMPPVVWAIEDVHAFTYYFPRNCPRIVYTRTNEISDEDHEKFFNLTSSDIVVTVETDWYERIQRTTLYRYKMPSDTFQVFDACAGYYISPQTIIPEEVEPLTNLLDRLMQLGIEVRFTPNLHPLRNAILSSTLNDFGIHRFANAKGADL</sequence>
<dbReference type="Proteomes" id="UP000481087">
    <property type="component" value="Unassembled WGS sequence"/>
</dbReference>
<proteinExistence type="predicted"/>
<dbReference type="RefSeq" id="WP_161407672.1">
    <property type="nucleotide sequence ID" value="NZ_WTUZ01000020.1"/>
</dbReference>
<organism evidence="1 2">
    <name type="scientific">Paenibacillus silvestris</name>
    <dbReference type="NCBI Taxonomy" id="2606219"/>
    <lineage>
        <taxon>Bacteria</taxon>
        <taxon>Bacillati</taxon>
        <taxon>Bacillota</taxon>
        <taxon>Bacilli</taxon>
        <taxon>Bacillales</taxon>
        <taxon>Paenibacillaceae</taxon>
        <taxon>Paenibacillus</taxon>
    </lineage>
</organism>
<evidence type="ECO:0000313" key="2">
    <source>
        <dbReference type="Proteomes" id="UP000481087"/>
    </source>
</evidence>
<keyword evidence="2" id="KW-1185">Reference proteome</keyword>
<comment type="caution">
    <text evidence="1">The sequence shown here is derived from an EMBL/GenBank/DDBJ whole genome shotgun (WGS) entry which is preliminary data.</text>
</comment>
<dbReference type="InterPro" id="IPR049253">
    <property type="entry name" value="DUF6886"/>
</dbReference>
<dbReference type="Pfam" id="PF21820">
    <property type="entry name" value="DUF6886"/>
    <property type="match status" value="1"/>
</dbReference>
<name>A0A6L8UZW5_9BACL</name>
<dbReference type="EMBL" id="WTUZ01000020">
    <property type="protein sequence ID" value="MZQ83507.1"/>
    <property type="molecule type" value="Genomic_DNA"/>
</dbReference>
<evidence type="ECO:0000313" key="1">
    <source>
        <dbReference type="EMBL" id="MZQ83507.1"/>
    </source>
</evidence>
<protein>
    <submittedName>
        <fullName evidence="1">Uncharacterized protein</fullName>
    </submittedName>
</protein>
<accession>A0A6L8UZW5</accession>
<reference evidence="1 2" key="1">
    <citation type="submission" date="2019-12" db="EMBL/GenBank/DDBJ databases">
        <title>Paenibacillus sp. nov. sp. isolated from soil.</title>
        <authorList>
            <person name="Kim J."/>
            <person name="Jeong S.E."/>
            <person name="Jung H.S."/>
            <person name="Jeon C.O."/>
        </authorList>
    </citation>
    <scope>NUCLEOTIDE SEQUENCE [LARGE SCALE GENOMIC DNA]</scope>
    <source>
        <strain evidence="1 2">5J-6</strain>
    </source>
</reference>
<dbReference type="AlphaFoldDB" id="A0A6L8UZW5"/>